<reference evidence="3" key="1">
    <citation type="journal article" date="2016" name="Nature">
        <title>Genome evolution in the allotetraploid frog Xenopus laevis.</title>
        <authorList>
            <person name="Session A.M."/>
            <person name="Uno Y."/>
            <person name="Kwon T."/>
            <person name="Chapman J.A."/>
            <person name="Toyoda A."/>
            <person name="Takahashi S."/>
            <person name="Fukui A."/>
            <person name="Hikosaka A."/>
            <person name="Suzuki A."/>
            <person name="Kondo M."/>
            <person name="van Heeringen S.J."/>
            <person name="Quigley I."/>
            <person name="Heinz S."/>
            <person name="Ogino H."/>
            <person name="Ochi H."/>
            <person name="Hellsten U."/>
            <person name="Lyons J.B."/>
            <person name="Simakov O."/>
            <person name="Putnam N."/>
            <person name="Stites J."/>
            <person name="Kuroki Y."/>
            <person name="Tanaka T."/>
            <person name="Michiue T."/>
            <person name="Watanabe M."/>
            <person name="Bogdanovic O."/>
            <person name="Lister R."/>
            <person name="Georgiou G."/>
            <person name="Paranjpe S.S."/>
            <person name="van Kruijsbergen I."/>
            <person name="Shu S."/>
            <person name="Carlson J."/>
            <person name="Kinoshita T."/>
            <person name="Ohta Y."/>
            <person name="Mawaribuchi S."/>
            <person name="Jenkins J."/>
            <person name="Grimwood J."/>
            <person name="Schmutz J."/>
            <person name="Mitros T."/>
            <person name="Mozaffari S.V."/>
            <person name="Suzuki Y."/>
            <person name="Haramoto Y."/>
            <person name="Yamamoto T.S."/>
            <person name="Takagi C."/>
            <person name="Heald R."/>
            <person name="Miller K."/>
            <person name="Haudenschild C."/>
            <person name="Kitzman J."/>
            <person name="Nakayama T."/>
            <person name="Izutsu Y."/>
            <person name="Robert J."/>
            <person name="Fortriede J."/>
            <person name="Burns K."/>
            <person name="Lotay V."/>
            <person name="Karimi K."/>
            <person name="Yasuoka Y."/>
            <person name="Dichmann D.S."/>
            <person name="Flajnik M.F."/>
            <person name="Houston D.W."/>
            <person name="Shendure J."/>
            <person name="DuPasquier L."/>
            <person name="Vize P.D."/>
            <person name="Zorn A.M."/>
            <person name="Ito M."/>
            <person name="Marcotte E.M."/>
            <person name="Wallingford J.B."/>
            <person name="Ito Y."/>
            <person name="Asashima M."/>
            <person name="Ueno N."/>
            <person name="Matsuda Y."/>
            <person name="Veenstra G.J."/>
            <person name="Fujiyama A."/>
            <person name="Harland R.M."/>
            <person name="Taira M."/>
            <person name="Rokhsar D.S."/>
        </authorList>
    </citation>
    <scope>NUCLEOTIDE SEQUENCE [LARGE SCALE GENOMIC DNA]</scope>
    <source>
        <strain evidence="3">J</strain>
    </source>
</reference>
<dbReference type="InterPro" id="IPR013761">
    <property type="entry name" value="SAM/pointed_sf"/>
</dbReference>
<dbReference type="PANTHER" id="PTHR16155">
    <property type="entry name" value="DED DOMAIN-CONTAINING PROTEIN"/>
    <property type="match status" value="1"/>
</dbReference>
<dbReference type="Gene3D" id="1.25.40.10">
    <property type="entry name" value="Tetratricopeptide repeat domain"/>
    <property type="match status" value="1"/>
</dbReference>
<dbReference type="PANTHER" id="PTHR16155:SF21">
    <property type="entry name" value="CENTROMERE PROTEIN J"/>
    <property type="match status" value="1"/>
</dbReference>
<protein>
    <recommendedName>
        <fullName evidence="1">SAM domain-containing protein</fullName>
    </recommendedName>
</protein>
<feature type="domain" description="SAM" evidence="1">
    <location>
        <begin position="11"/>
        <end position="55"/>
    </location>
</feature>
<name>A0A974H335_XENLA</name>
<gene>
    <name evidence="2" type="ORF">XELAEV_18044282mg</name>
</gene>
<evidence type="ECO:0000313" key="3">
    <source>
        <dbReference type="Proteomes" id="UP000694892"/>
    </source>
</evidence>
<dbReference type="Gene3D" id="1.10.150.50">
    <property type="entry name" value="Transcription Factor, Ets-1"/>
    <property type="match status" value="1"/>
</dbReference>
<dbReference type="Pfam" id="PF00536">
    <property type="entry name" value="SAM_1"/>
    <property type="match status" value="1"/>
</dbReference>
<sequence>MDYRSIPVKEWTEGDVGEWLRSVHVKENYIEKLLEEEVNGEALAELDATFLRQNLQMKEGQIQLLIKKRDSLLQQGQKSKTLLQITVASESNVPNELLASKNIQQGESEGLMPHEGQDVPPAEKEHFECSRFNSQNQEGPVGQSQGDTEVKEVCIENKVTKDASDNQEQIKKLSSLFANSDQWAGDYQWHVLVTNKCTKEQAEHLGFLMRLRVLCVLDFDEDSEASGLCLEYKKQHAPNTFSLTTSFSDGAKDKDMINELGLFRQTCWILCNGNQDPADDDEPCDEQTWIRTKAKYLQKAVSFFCEDTWNRGYFRVVFVLFSPVQKPMAEAFHLFYRQMHGTEYITCIAENEEHYKEWARLAQASCSPEELESISIIGLELSQVDATIQDMLAVTDYRKNLPLSTNGVFVLTLPDEERIHSLKILCENECSNIKVKTKEELQAFESTFYRGGKMEWKHLWFAEQNLCSKFLERDACAEVDKILSKRLDKNSAAHPVDRIKLVHLPGSGGSTVARQILWKYRQTLRCAIVDSSCPVPTVCEHAVKFREYYERDTKLGCPVLLLLEDTDEDYVVELKHCLMEAVSCRRMSHTKSCFVILSCRSREPERLSEVPHDDTVTVTYTLSPREKTHFAEKAQELSKHFPKESLITFDLMCQGFQRQYLANVVKQMQKNMGPSSPESRLLRYIALLNIHVQGSFMPISHCQALLGEQIHFNKTKRSHFSTHLSKQVPLLVVEFKETDGWIFGIRICHPLIAEELLSQMIHSYPQSRIAMDLLQENILFQHRYGKEYFMKLLKILLLRRQKKMKGDDTDTLFSPLIEYVCSTENKQEKGRELLQCAYKSFGKDPYFAQHLARLHCNHEMYDEAIKWADIAKLHFPHSSFILHTVGQVYKQKFNATTSLWNKNLSVQDAVSIIKIGLKSMECFREAQEAAKSNMDVMNSSGYFGEIDVGCNMLKLLSTLNIFARDNGKQQELLYYLVTNDKPKETIQAWNKIHDKLKALYQNMCNALEWLSDDIGYFQADGFGGRGQRNYEKSITFGSPMWLERKIKTFATFYSSQHLPERIECENRGRLKHITKRMDIYKEGGGSTAAILSLLFDSNDGISVKKLQDIIDLYRPCWADETLLDYLKGASMDDRDVVQYIMCHIALSCVDPECPGLLTFAQMLEVSKRFIQSRETYSPCTYLMLLLLYWPDTQADTEDEEKNNILINAIKKAKQLHEIRMKNVQERKRRTKVHFFLGQGNSLQKLLHISKIEKLVKGPVSEHCLKMEPQKRTCEGMMKRVPGWVINGKIYTGHCKNPSLEVLPINPLWVPRGNRKVTFYLGFAYKGLVAYNIK</sequence>
<dbReference type="InterPro" id="IPR011990">
    <property type="entry name" value="TPR-like_helical_dom_sf"/>
</dbReference>
<accession>A0A974H335</accession>
<dbReference type="SMART" id="SM00454">
    <property type="entry name" value="SAM"/>
    <property type="match status" value="1"/>
</dbReference>
<dbReference type="SUPFAM" id="SSF47769">
    <property type="entry name" value="SAM/Pointed domain"/>
    <property type="match status" value="1"/>
</dbReference>
<dbReference type="InterPro" id="IPR001660">
    <property type="entry name" value="SAM"/>
</dbReference>
<evidence type="ECO:0000313" key="2">
    <source>
        <dbReference type="EMBL" id="OCT63184.1"/>
    </source>
</evidence>
<dbReference type="GO" id="GO:0005737">
    <property type="term" value="C:cytoplasm"/>
    <property type="evidence" value="ECO:0007669"/>
    <property type="project" value="TreeGrafter"/>
</dbReference>
<evidence type="ECO:0000259" key="1">
    <source>
        <dbReference type="PROSITE" id="PS50105"/>
    </source>
</evidence>
<organism evidence="2 3">
    <name type="scientific">Xenopus laevis</name>
    <name type="common">African clawed frog</name>
    <dbReference type="NCBI Taxonomy" id="8355"/>
    <lineage>
        <taxon>Eukaryota</taxon>
        <taxon>Metazoa</taxon>
        <taxon>Chordata</taxon>
        <taxon>Craniata</taxon>
        <taxon>Vertebrata</taxon>
        <taxon>Euteleostomi</taxon>
        <taxon>Amphibia</taxon>
        <taxon>Batrachia</taxon>
        <taxon>Anura</taxon>
        <taxon>Pipoidea</taxon>
        <taxon>Pipidae</taxon>
        <taxon>Xenopodinae</taxon>
        <taxon>Xenopus</taxon>
        <taxon>Xenopus</taxon>
    </lineage>
</organism>
<proteinExistence type="predicted"/>
<dbReference type="Proteomes" id="UP000694892">
    <property type="component" value="Chromosome 9_10L"/>
</dbReference>
<dbReference type="EMBL" id="CM004482">
    <property type="protein sequence ID" value="OCT63184.1"/>
    <property type="molecule type" value="Genomic_DNA"/>
</dbReference>
<dbReference type="PROSITE" id="PS50105">
    <property type="entry name" value="SAM_DOMAIN"/>
    <property type="match status" value="1"/>
</dbReference>